<gene>
    <name evidence="1" type="ORF">Hypma_011298</name>
</gene>
<accession>A0A369JMB8</accession>
<organism evidence="1 2">
    <name type="scientific">Hypsizygus marmoreus</name>
    <name type="common">White beech mushroom</name>
    <name type="synonym">Agaricus marmoreus</name>
    <dbReference type="NCBI Taxonomy" id="39966"/>
    <lineage>
        <taxon>Eukaryota</taxon>
        <taxon>Fungi</taxon>
        <taxon>Dikarya</taxon>
        <taxon>Basidiomycota</taxon>
        <taxon>Agaricomycotina</taxon>
        <taxon>Agaricomycetes</taxon>
        <taxon>Agaricomycetidae</taxon>
        <taxon>Agaricales</taxon>
        <taxon>Tricholomatineae</taxon>
        <taxon>Lyophyllaceae</taxon>
        <taxon>Hypsizygus</taxon>
    </lineage>
</organism>
<dbReference type="EMBL" id="LUEZ02000054">
    <property type="protein sequence ID" value="RDB21697.1"/>
    <property type="molecule type" value="Genomic_DNA"/>
</dbReference>
<dbReference type="Proteomes" id="UP000076154">
    <property type="component" value="Unassembled WGS sequence"/>
</dbReference>
<proteinExistence type="predicted"/>
<keyword evidence="2" id="KW-1185">Reference proteome</keyword>
<reference evidence="1" key="1">
    <citation type="submission" date="2018-04" db="EMBL/GenBank/DDBJ databases">
        <title>Whole genome sequencing of Hypsizygus marmoreus.</title>
        <authorList>
            <person name="Choi I.-G."/>
            <person name="Min B."/>
            <person name="Kim J.-G."/>
            <person name="Kim S."/>
            <person name="Oh Y.-L."/>
            <person name="Kong W.-S."/>
            <person name="Park H."/>
            <person name="Jeong J."/>
            <person name="Song E.-S."/>
        </authorList>
    </citation>
    <scope>NUCLEOTIDE SEQUENCE [LARGE SCALE GENOMIC DNA]</scope>
    <source>
        <strain evidence="1">51987-8</strain>
    </source>
</reference>
<evidence type="ECO:0000313" key="1">
    <source>
        <dbReference type="EMBL" id="RDB21697.1"/>
    </source>
</evidence>
<name>A0A369JMB8_HYPMA</name>
<comment type="caution">
    <text evidence="1">The sequence shown here is derived from an EMBL/GenBank/DDBJ whole genome shotgun (WGS) entry which is preliminary data.</text>
</comment>
<dbReference type="InParanoid" id="A0A369JMB8"/>
<dbReference type="AlphaFoldDB" id="A0A369JMB8"/>
<evidence type="ECO:0000313" key="2">
    <source>
        <dbReference type="Proteomes" id="UP000076154"/>
    </source>
</evidence>
<protein>
    <submittedName>
        <fullName evidence="1">Uncharacterized protein</fullName>
    </submittedName>
</protein>
<sequence>MKSELHYKSVLQTGFNMALFRYILSFDVFPPSVDVPMVDVVSGSNGDRMMTLLSRISHMATFMIAPLTLYPESSDLDIGLIDGWRSRFARTQDGRLFAVWAEAEGASPVP</sequence>